<dbReference type="PaxDb" id="67767-A0A0J7K266"/>
<gene>
    <name evidence="2" type="ORF">RF55_17594</name>
</gene>
<reference evidence="2 3" key="1">
    <citation type="submission" date="2015-04" db="EMBL/GenBank/DDBJ databases">
        <title>Lasius niger genome sequencing.</title>
        <authorList>
            <person name="Konorov E.A."/>
            <person name="Nikitin M.A."/>
            <person name="Kirill M.V."/>
            <person name="Chang P."/>
        </authorList>
    </citation>
    <scope>NUCLEOTIDE SEQUENCE [LARGE SCALE GENOMIC DNA]</scope>
    <source>
        <tissue evidence="2">Whole</tissue>
    </source>
</reference>
<sequence length="285" mass="30060">MDGTNSFPHNTRFERRGNVGGGVASARGWTRSGDGFGVGDSGRWSDREKNIPPRLSLDVRCRWGGFFDGGDGGGGDDGGRGGGGGGVDRRVAAAGGGDGGGNRRVVAAGGGDGGGNLAAAAAAGGRRGGTFLLASVTSVFSSATDILLPSDMGLTIPRGTTRANLVLSLCLSFRRRLRGNTATFSRRYVSKSGRTVVSGRVERMDVRSRVRSQVRCWVRSQVRSRVRSRVRSLSTTARRRGALARGLRADASCPPCPPIFAVRRHGWHAGRDGRRRNARPPCRTP</sequence>
<comment type="caution">
    <text evidence="2">The sequence shown here is derived from an EMBL/GenBank/DDBJ whole genome shotgun (WGS) entry which is preliminary data.</text>
</comment>
<name>A0A0J7K266_LASNI</name>
<feature type="region of interest" description="Disordered" evidence="1">
    <location>
        <begin position="1"/>
        <end position="26"/>
    </location>
</feature>
<feature type="region of interest" description="Disordered" evidence="1">
    <location>
        <begin position="70"/>
        <end position="102"/>
    </location>
</feature>
<proteinExistence type="predicted"/>
<accession>A0A0J7K266</accession>
<organism evidence="2 3">
    <name type="scientific">Lasius niger</name>
    <name type="common">Black garden ant</name>
    <dbReference type="NCBI Taxonomy" id="67767"/>
    <lineage>
        <taxon>Eukaryota</taxon>
        <taxon>Metazoa</taxon>
        <taxon>Ecdysozoa</taxon>
        <taxon>Arthropoda</taxon>
        <taxon>Hexapoda</taxon>
        <taxon>Insecta</taxon>
        <taxon>Pterygota</taxon>
        <taxon>Neoptera</taxon>
        <taxon>Endopterygota</taxon>
        <taxon>Hymenoptera</taxon>
        <taxon>Apocrita</taxon>
        <taxon>Aculeata</taxon>
        <taxon>Formicoidea</taxon>
        <taxon>Formicidae</taxon>
        <taxon>Formicinae</taxon>
        <taxon>Lasius</taxon>
        <taxon>Lasius</taxon>
    </lineage>
</organism>
<evidence type="ECO:0000256" key="1">
    <source>
        <dbReference type="SAM" id="MobiDB-lite"/>
    </source>
</evidence>
<dbReference type="Proteomes" id="UP000036403">
    <property type="component" value="Unassembled WGS sequence"/>
</dbReference>
<dbReference type="EMBL" id="LBMM01016142">
    <property type="protein sequence ID" value="KMQ84533.1"/>
    <property type="molecule type" value="Genomic_DNA"/>
</dbReference>
<evidence type="ECO:0000313" key="3">
    <source>
        <dbReference type="Proteomes" id="UP000036403"/>
    </source>
</evidence>
<evidence type="ECO:0000313" key="2">
    <source>
        <dbReference type="EMBL" id="KMQ84533.1"/>
    </source>
</evidence>
<keyword evidence="3" id="KW-1185">Reference proteome</keyword>
<protein>
    <submittedName>
        <fullName evidence="2">Uncharacterized protein</fullName>
    </submittedName>
</protein>
<feature type="compositionally biased region" description="Gly residues" evidence="1">
    <location>
        <begin position="70"/>
        <end position="86"/>
    </location>
</feature>
<dbReference type="AlphaFoldDB" id="A0A0J7K266"/>